<evidence type="ECO:0000313" key="4">
    <source>
        <dbReference type="Proteomes" id="UP000023152"/>
    </source>
</evidence>
<dbReference type="PANTHER" id="PTHR12341">
    <property type="entry name" value="5'-&gt;3' EXORIBONUCLEASE"/>
    <property type="match status" value="1"/>
</dbReference>
<dbReference type="GO" id="GO:0000956">
    <property type="term" value="P:nuclear-transcribed mRNA catabolic process"/>
    <property type="evidence" value="ECO:0007669"/>
    <property type="project" value="TreeGrafter"/>
</dbReference>
<comment type="caution">
    <text evidence="3">The sequence shown here is derived from an EMBL/GenBank/DDBJ whole genome shotgun (WGS) entry which is preliminary data.</text>
</comment>
<keyword evidence="4" id="KW-1185">Reference proteome</keyword>
<dbReference type="EMBL" id="ASPP01011032">
    <property type="protein sequence ID" value="ETO22101.1"/>
    <property type="molecule type" value="Genomic_DNA"/>
</dbReference>
<accession>X6N7S4</accession>
<keyword evidence="1" id="KW-1133">Transmembrane helix</keyword>
<proteinExistence type="predicted"/>
<dbReference type="OrthoDB" id="372487at2759"/>
<feature type="transmembrane region" description="Helical" evidence="1">
    <location>
        <begin position="95"/>
        <end position="115"/>
    </location>
</feature>
<dbReference type="Proteomes" id="UP000023152">
    <property type="component" value="Unassembled WGS sequence"/>
</dbReference>
<gene>
    <name evidence="3" type="ORF">RFI_15102</name>
</gene>
<feature type="domain" description="Xrn1 helical" evidence="2">
    <location>
        <begin position="68"/>
        <end position="98"/>
    </location>
</feature>
<dbReference type="GO" id="GO:0003723">
    <property type="term" value="F:RNA binding"/>
    <property type="evidence" value="ECO:0007669"/>
    <property type="project" value="TreeGrafter"/>
</dbReference>
<dbReference type="GO" id="GO:0005634">
    <property type="term" value="C:nucleus"/>
    <property type="evidence" value="ECO:0007669"/>
    <property type="project" value="TreeGrafter"/>
</dbReference>
<evidence type="ECO:0000259" key="2">
    <source>
        <dbReference type="Pfam" id="PF17846"/>
    </source>
</evidence>
<keyword evidence="1" id="KW-0812">Transmembrane</keyword>
<keyword evidence="1" id="KW-0472">Membrane</keyword>
<reference evidence="3 4" key="1">
    <citation type="journal article" date="2013" name="Curr. Biol.">
        <title>The Genome of the Foraminiferan Reticulomyxa filosa.</title>
        <authorList>
            <person name="Glockner G."/>
            <person name="Hulsmann N."/>
            <person name="Schleicher M."/>
            <person name="Noegel A.A."/>
            <person name="Eichinger L."/>
            <person name="Gallinger C."/>
            <person name="Pawlowski J."/>
            <person name="Sierra R."/>
            <person name="Euteneuer U."/>
            <person name="Pillet L."/>
            <person name="Moustafa A."/>
            <person name="Platzer M."/>
            <person name="Groth M."/>
            <person name="Szafranski K."/>
            <person name="Schliwa M."/>
        </authorList>
    </citation>
    <scope>NUCLEOTIDE SEQUENCE [LARGE SCALE GENOMIC DNA]</scope>
</reference>
<dbReference type="InterPro" id="IPR041412">
    <property type="entry name" value="Xrn1_helical"/>
</dbReference>
<dbReference type="Pfam" id="PF17846">
    <property type="entry name" value="XRN_M"/>
    <property type="match status" value="1"/>
</dbReference>
<organism evidence="3 4">
    <name type="scientific">Reticulomyxa filosa</name>
    <dbReference type="NCBI Taxonomy" id="46433"/>
    <lineage>
        <taxon>Eukaryota</taxon>
        <taxon>Sar</taxon>
        <taxon>Rhizaria</taxon>
        <taxon>Retaria</taxon>
        <taxon>Foraminifera</taxon>
        <taxon>Monothalamids</taxon>
        <taxon>Reticulomyxidae</taxon>
        <taxon>Reticulomyxa</taxon>
    </lineage>
</organism>
<dbReference type="GO" id="GO:0004534">
    <property type="term" value="F:5'-3' RNA exonuclease activity"/>
    <property type="evidence" value="ECO:0007669"/>
    <property type="project" value="TreeGrafter"/>
</dbReference>
<sequence length="117" mass="13766">DADLILLSLLLHEPNVFLMRDEQISPHTKKLMSLFSIPFQMLHFNTLREYLLKDEWSPEALGYKHLTYNPERVLDDWVFLSYFVGNDFVPNLPFFYMRFALCIFVVVVVVVVVIIGI</sequence>
<name>X6N7S4_RETFI</name>
<feature type="non-terminal residue" evidence="3">
    <location>
        <position position="1"/>
    </location>
</feature>
<evidence type="ECO:0000313" key="3">
    <source>
        <dbReference type="EMBL" id="ETO22101.1"/>
    </source>
</evidence>
<evidence type="ECO:0000256" key="1">
    <source>
        <dbReference type="SAM" id="Phobius"/>
    </source>
</evidence>
<protein>
    <recommendedName>
        <fullName evidence="2">Xrn1 helical domain-containing protein</fullName>
    </recommendedName>
</protein>
<dbReference type="Gene3D" id="3.40.50.12390">
    <property type="match status" value="1"/>
</dbReference>
<dbReference type="InterPro" id="IPR027073">
    <property type="entry name" value="5_3_exoribonuclease"/>
</dbReference>
<dbReference type="AlphaFoldDB" id="X6N7S4"/>